<protein>
    <submittedName>
        <fullName evidence="2">Uncharacterized protein</fullName>
    </submittedName>
</protein>
<dbReference type="Proteomes" id="UP000325313">
    <property type="component" value="Unassembled WGS sequence"/>
</dbReference>
<proteinExistence type="predicted"/>
<dbReference type="EMBL" id="VDEP01000520">
    <property type="protein sequence ID" value="KAA1063831.1"/>
    <property type="molecule type" value="Genomic_DNA"/>
</dbReference>
<evidence type="ECO:0000313" key="3">
    <source>
        <dbReference type="Proteomes" id="UP000325313"/>
    </source>
</evidence>
<feature type="compositionally biased region" description="Low complexity" evidence="1">
    <location>
        <begin position="1"/>
        <end position="30"/>
    </location>
</feature>
<accession>A0A5B0LHK9</accession>
<name>A0A5B0LHK9_PUCGR</name>
<gene>
    <name evidence="2" type="ORF">PGTUg99_004439</name>
</gene>
<comment type="caution">
    <text evidence="2">The sequence shown here is derived from an EMBL/GenBank/DDBJ whole genome shotgun (WGS) entry which is preliminary data.</text>
</comment>
<reference evidence="2 3" key="1">
    <citation type="submission" date="2019-05" db="EMBL/GenBank/DDBJ databases">
        <title>Emergence of the Ug99 lineage of the wheat stem rust pathogen through somatic hybridization.</title>
        <authorList>
            <person name="Li F."/>
            <person name="Upadhyaya N.M."/>
            <person name="Sperschneider J."/>
            <person name="Matny O."/>
            <person name="Nguyen-Phuc H."/>
            <person name="Mago R."/>
            <person name="Raley C."/>
            <person name="Miller M.E."/>
            <person name="Silverstein K.A.T."/>
            <person name="Henningsen E."/>
            <person name="Hirsch C.D."/>
            <person name="Visser B."/>
            <person name="Pretorius Z.A."/>
            <person name="Steffenson B.J."/>
            <person name="Schwessinger B."/>
            <person name="Dodds P.N."/>
            <person name="Figueroa M."/>
        </authorList>
    </citation>
    <scope>NUCLEOTIDE SEQUENCE [LARGE SCALE GENOMIC DNA]</scope>
    <source>
        <strain evidence="2 3">Ug99</strain>
    </source>
</reference>
<feature type="region of interest" description="Disordered" evidence="1">
    <location>
        <begin position="1"/>
        <end position="100"/>
    </location>
</feature>
<evidence type="ECO:0000256" key="1">
    <source>
        <dbReference type="SAM" id="MobiDB-lite"/>
    </source>
</evidence>
<organism evidence="2 3">
    <name type="scientific">Puccinia graminis f. sp. tritici</name>
    <dbReference type="NCBI Taxonomy" id="56615"/>
    <lineage>
        <taxon>Eukaryota</taxon>
        <taxon>Fungi</taxon>
        <taxon>Dikarya</taxon>
        <taxon>Basidiomycota</taxon>
        <taxon>Pucciniomycotina</taxon>
        <taxon>Pucciniomycetes</taxon>
        <taxon>Pucciniales</taxon>
        <taxon>Pucciniaceae</taxon>
        <taxon>Puccinia</taxon>
    </lineage>
</organism>
<dbReference type="AlphaFoldDB" id="A0A5B0LHK9"/>
<feature type="compositionally biased region" description="Low complexity" evidence="1">
    <location>
        <begin position="80"/>
        <end position="93"/>
    </location>
</feature>
<sequence>MSICPTTTSTTPGHSTHPQTNTPSSNSSTTPPSPGPTNSPDRAKLSHRLSRSIRGATTDPHPKDSTNGSNGLKRTKSCWSTNSIESTNSSNPSGLSLQMS</sequence>
<evidence type="ECO:0000313" key="2">
    <source>
        <dbReference type="EMBL" id="KAA1063831.1"/>
    </source>
</evidence>